<keyword evidence="4" id="KW-1185">Reference proteome</keyword>
<dbReference type="PANTHER" id="PTHR33365:SF12">
    <property type="entry name" value="TAT PATHWAY SIGNAL SEQUENCE"/>
    <property type="match status" value="1"/>
</dbReference>
<evidence type="ECO:0000256" key="1">
    <source>
        <dbReference type="ARBA" id="ARBA00035112"/>
    </source>
</evidence>
<feature type="transmembrane region" description="Helical" evidence="2">
    <location>
        <begin position="40"/>
        <end position="62"/>
    </location>
</feature>
<proteinExistence type="inferred from homology"/>
<comment type="similarity">
    <text evidence="1">Belongs to the ustYa family.</text>
</comment>
<dbReference type="Pfam" id="PF11807">
    <property type="entry name" value="UstYa"/>
    <property type="match status" value="1"/>
</dbReference>
<evidence type="ECO:0000313" key="3">
    <source>
        <dbReference type="EMBL" id="KAF2839591.1"/>
    </source>
</evidence>
<gene>
    <name evidence="3" type="ORF">M501DRAFT_932416</name>
</gene>
<protein>
    <recommendedName>
        <fullName evidence="5">Tat pathway signal sequence</fullName>
    </recommendedName>
</protein>
<accession>A0A9P4VNC7</accession>
<dbReference type="AlphaFoldDB" id="A0A9P4VNC7"/>
<evidence type="ECO:0008006" key="5">
    <source>
        <dbReference type="Google" id="ProtNLM"/>
    </source>
</evidence>
<sequence length="274" mass="31650">MPSRIQYTPISDRSSSPTSINELKSEESEEYQNIQTSHSLFHWIAHVVSLLAIGILSIILVLSRGQIGRQCWERYNYYSPVNEALADRPYIENRFNGSLWYESPFKGPPSPAVEDAWHSIMQYGMIAVSASDMVRVNHTLRTAAQFPAEAGGGYIAATVGTHQLHCLHYIWQDHHRSYFPNVLKKVEEIPEMYERHYEHCVDYIRQSLMCNFDVGLVTYNWVRDHQNPTPNSNAMHKCVDWEHVQGWLKEKAVEVPEGFTWKQPEGQESLPFNP</sequence>
<dbReference type="PANTHER" id="PTHR33365">
    <property type="entry name" value="YALI0B05434P"/>
    <property type="match status" value="1"/>
</dbReference>
<keyword evidence="2" id="KW-0812">Transmembrane</keyword>
<dbReference type="OrthoDB" id="3687641at2759"/>
<evidence type="ECO:0000256" key="2">
    <source>
        <dbReference type="SAM" id="Phobius"/>
    </source>
</evidence>
<name>A0A9P4VNC7_9PEZI</name>
<dbReference type="Proteomes" id="UP000799429">
    <property type="component" value="Unassembled WGS sequence"/>
</dbReference>
<comment type="caution">
    <text evidence="3">The sequence shown here is derived from an EMBL/GenBank/DDBJ whole genome shotgun (WGS) entry which is preliminary data.</text>
</comment>
<evidence type="ECO:0000313" key="4">
    <source>
        <dbReference type="Proteomes" id="UP000799429"/>
    </source>
</evidence>
<dbReference type="InterPro" id="IPR021765">
    <property type="entry name" value="UstYa-like"/>
</dbReference>
<dbReference type="GO" id="GO:0043386">
    <property type="term" value="P:mycotoxin biosynthetic process"/>
    <property type="evidence" value="ECO:0007669"/>
    <property type="project" value="InterPro"/>
</dbReference>
<dbReference type="EMBL" id="MU006094">
    <property type="protein sequence ID" value="KAF2839591.1"/>
    <property type="molecule type" value="Genomic_DNA"/>
</dbReference>
<organism evidence="3 4">
    <name type="scientific">Patellaria atrata CBS 101060</name>
    <dbReference type="NCBI Taxonomy" id="1346257"/>
    <lineage>
        <taxon>Eukaryota</taxon>
        <taxon>Fungi</taxon>
        <taxon>Dikarya</taxon>
        <taxon>Ascomycota</taxon>
        <taxon>Pezizomycotina</taxon>
        <taxon>Dothideomycetes</taxon>
        <taxon>Dothideomycetes incertae sedis</taxon>
        <taxon>Patellariales</taxon>
        <taxon>Patellariaceae</taxon>
        <taxon>Patellaria</taxon>
    </lineage>
</organism>
<reference evidence="3" key="1">
    <citation type="journal article" date="2020" name="Stud. Mycol.">
        <title>101 Dothideomycetes genomes: a test case for predicting lifestyles and emergence of pathogens.</title>
        <authorList>
            <person name="Haridas S."/>
            <person name="Albert R."/>
            <person name="Binder M."/>
            <person name="Bloem J."/>
            <person name="Labutti K."/>
            <person name="Salamov A."/>
            <person name="Andreopoulos B."/>
            <person name="Baker S."/>
            <person name="Barry K."/>
            <person name="Bills G."/>
            <person name="Bluhm B."/>
            <person name="Cannon C."/>
            <person name="Castanera R."/>
            <person name="Culley D."/>
            <person name="Daum C."/>
            <person name="Ezra D."/>
            <person name="Gonzalez J."/>
            <person name="Henrissat B."/>
            <person name="Kuo A."/>
            <person name="Liang C."/>
            <person name="Lipzen A."/>
            <person name="Lutzoni F."/>
            <person name="Magnuson J."/>
            <person name="Mondo S."/>
            <person name="Nolan M."/>
            <person name="Ohm R."/>
            <person name="Pangilinan J."/>
            <person name="Park H.-J."/>
            <person name="Ramirez L."/>
            <person name="Alfaro M."/>
            <person name="Sun H."/>
            <person name="Tritt A."/>
            <person name="Yoshinaga Y."/>
            <person name="Zwiers L.-H."/>
            <person name="Turgeon B."/>
            <person name="Goodwin S."/>
            <person name="Spatafora J."/>
            <person name="Crous P."/>
            <person name="Grigoriev I."/>
        </authorList>
    </citation>
    <scope>NUCLEOTIDE SEQUENCE</scope>
    <source>
        <strain evidence="3">CBS 101060</strain>
    </source>
</reference>
<keyword evidence="2" id="KW-1133">Transmembrane helix</keyword>
<keyword evidence="2" id="KW-0472">Membrane</keyword>